<accession>A0ABU5DDM6</accession>
<dbReference type="EMBL" id="JAXCLA010000002">
    <property type="protein sequence ID" value="MDY0744383.1"/>
    <property type="molecule type" value="Genomic_DNA"/>
</dbReference>
<evidence type="ECO:0000313" key="2">
    <source>
        <dbReference type="EMBL" id="MDY0744383.1"/>
    </source>
</evidence>
<feature type="chain" id="PRO_5045608219" evidence="1">
    <location>
        <begin position="22"/>
        <end position="103"/>
    </location>
</feature>
<gene>
    <name evidence="2" type="ORF">SNE35_07690</name>
</gene>
<protein>
    <submittedName>
        <fullName evidence="2">DUF2946 family protein</fullName>
    </submittedName>
</protein>
<dbReference type="Pfam" id="PF11162">
    <property type="entry name" value="DUF2946"/>
    <property type="match status" value="1"/>
</dbReference>
<keyword evidence="3" id="KW-1185">Reference proteome</keyword>
<proteinExistence type="predicted"/>
<evidence type="ECO:0000256" key="1">
    <source>
        <dbReference type="SAM" id="SignalP"/>
    </source>
</evidence>
<keyword evidence="1" id="KW-0732">Signal</keyword>
<reference evidence="2 3" key="1">
    <citation type="submission" date="2023-11" db="EMBL/GenBank/DDBJ databases">
        <title>Paucibacter sp. nov., isolated from fresh soil in Korea.</title>
        <authorList>
            <person name="Le N.T.T."/>
        </authorList>
    </citation>
    <scope>NUCLEOTIDE SEQUENCE [LARGE SCALE GENOMIC DNA]</scope>
    <source>
        <strain evidence="2 3">R3-3</strain>
    </source>
</reference>
<organism evidence="2 3">
    <name type="scientific">Roseateles agri</name>
    <dbReference type="NCBI Taxonomy" id="3098619"/>
    <lineage>
        <taxon>Bacteria</taxon>
        <taxon>Pseudomonadati</taxon>
        <taxon>Pseudomonadota</taxon>
        <taxon>Betaproteobacteria</taxon>
        <taxon>Burkholderiales</taxon>
        <taxon>Sphaerotilaceae</taxon>
        <taxon>Roseateles</taxon>
    </lineage>
</organism>
<evidence type="ECO:0000313" key="3">
    <source>
        <dbReference type="Proteomes" id="UP001285263"/>
    </source>
</evidence>
<name>A0ABU5DDM6_9BURK</name>
<dbReference type="InterPro" id="IPR021333">
    <property type="entry name" value="DUF2946"/>
</dbReference>
<sequence length="103" mass="11217">MRRLVLALLMPLLMLLSQQGAAWHEIGHWNQQQQQQQQRKDDPVDKLCAVCLSFAHLAVTATPTLPPPLMLADAAHVKAAAAEVAFLAAPAPQARSRGPPIRL</sequence>
<dbReference type="RefSeq" id="WP_320422271.1">
    <property type="nucleotide sequence ID" value="NZ_JAXCLA010000002.1"/>
</dbReference>
<feature type="signal peptide" evidence="1">
    <location>
        <begin position="1"/>
        <end position="21"/>
    </location>
</feature>
<dbReference type="Proteomes" id="UP001285263">
    <property type="component" value="Unassembled WGS sequence"/>
</dbReference>
<comment type="caution">
    <text evidence="2">The sequence shown here is derived from an EMBL/GenBank/DDBJ whole genome shotgun (WGS) entry which is preliminary data.</text>
</comment>